<dbReference type="CDD" id="cd06532">
    <property type="entry name" value="Glyco_transf_25"/>
    <property type="match status" value="1"/>
</dbReference>
<dbReference type="InterPro" id="IPR002654">
    <property type="entry name" value="Glyco_trans_25"/>
</dbReference>
<organism evidence="2 3">
    <name type="scientific">Pseudoalteromonas piratica</name>
    <dbReference type="NCBI Taxonomy" id="1348114"/>
    <lineage>
        <taxon>Bacteria</taxon>
        <taxon>Pseudomonadati</taxon>
        <taxon>Pseudomonadota</taxon>
        <taxon>Gammaproteobacteria</taxon>
        <taxon>Alteromonadales</taxon>
        <taxon>Pseudoalteromonadaceae</taxon>
        <taxon>Pseudoalteromonas</taxon>
    </lineage>
</organism>
<protein>
    <submittedName>
        <fullName evidence="2">Glycosyl transferase family 25</fullName>
    </submittedName>
</protein>
<accession>A0A0A7EBA0</accession>
<dbReference type="STRING" id="1348114.OM33_00645"/>
<keyword evidence="3" id="KW-1185">Reference proteome</keyword>
<dbReference type="KEGG" id="pseo:OM33_00645"/>
<keyword evidence="2" id="KW-0808">Transferase</keyword>
<feature type="domain" description="Glycosyl transferase family 25" evidence="1">
    <location>
        <begin position="5"/>
        <end position="182"/>
    </location>
</feature>
<evidence type="ECO:0000259" key="1">
    <source>
        <dbReference type="Pfam" id="PF01755"/>
    </source>
</evidence>
<name>A0A0A7EBA0_9GAMM</name>
<dbReference type="HOGENOM" id="CLU_071269_3_0_6"/>
<proteinExistence type="predicted"/>
<evidence type="ECO:0000313" key="2">
    <source>
        <dbReference type="EMBL" id="AIY63839.1"/>
    </source>
</evidence>
<gene>
    <name evidence="2" type="ORF">OM33_00645</name>
</gene>
<dbReference type="EMBL" id="CP009888">
    <property type="protein sequence ID" value="AIY63839.1"/>
    <property type="molecule type" value="Genomic_DNA"/>
</dbReference>
<evidence type="ECO:0000313" key="3">
    <source>
        <dbReference type="Proteomes" id="UP000030341"/>
    </source>
</evidence>
<dbReference type="GO" id="GO:0016740">
    <property type="term" value="F:transferase activity"/>
    <property type="evidence" value="ECO:0007669"/>
    <property type="project" value="UniProtKB-KW"/>
</dbReference>
<dbReference type="eggNOG" id="COG3306">
    <property type="taxonomic scope" value="Bacteria"/>
</dbReference>
<dbReference type="Proteomes" id="UP000030341">
    <property type="component" value="Chromosome 1"/>
</dbReference>
<sequence length="253" mass="29109">MLNQPKVFLINLAKSTERLKKSSARLAAQNIQFERIPAIDGTKLTNEEIQAHYSSQLNSKQYYRNLGYGEIGCFLSHRLAWQRIVEQKLPYAIVLEDDFQLVGDLSALFSTIDSLECDWQLLKLAAYQNRTRPIKVTKQVNKQFDLVLHKKPLTGCCAQAITYETAKRLLRVTEQFGCPVDTQIQRTWQTGVSVYSLMPFVIQQDGKVGSEITAACQNQVIRKHIFKRKVQQLNDMVNHYKQTQKAQNTILSW</sequence>
<reference evidence="2 3" key="1">
    <citation type="submission" date="2014-11" db="EMBL/GenBank/DDBJ databases">
        <title>Complete Genome Sequence of Pseudoalteromonas sp. Strain OCN003 Isolated from Kaneohe Bay, Oahu, Hawaii.</title>
        <authorList>
            <person name="Beurmann S."/>
            <person name="Videau P."/>
            <person name="Ushijima B."/>
            <person name="Smith A.M."/>
            <person name="Aeby G.S."/>
            <person name="Callahan S.M."/>
            <person name="Belcaid M."/>
        </authorList>
    </citation>
    <scope>NUCLEOTIDE SEQUENCE [LARGE SCALE GENOMIC DNA]</scope>
    <source>
        <strain evidence="2 3">OCN003</strain>
    </source>
</reference>
<dbReference type="AlphaFoldDB" id="A0A0A7EBA0"/>
<dbReference type="Pfam" id="PF01755">
    <property type="entry name" value="Glyco_transf_25"/>
    <property type="match status" value="1"/>
</dbReference>
<dbReference type="OrthoDB" id="9816113at2"/>
<dbReference type="RefSeq" id="WP_038637425.1">
    <property type="nucleotide sequence ID" value="NZ_CP009888.1"/>
</dbReference>